<accession>A0A6A7C9N3</accession>
<dbReference type="AlphaFoldDB" id="A0A6A7C9N3"/>
<sequence length="150" mass="16842">MDCPRKEAPLPGNIHPTRHVYTREFLLRLQRACTAKPRKNWDQTVGKLIISAEDSIVSPPTPRNDTLSQEIKVFSLSRPRQQTQNAKANTTPEDVKQSAPAWKPQRVVAADITKDDKTKTIAAPQYFQDEENPQRSAGQGNNIKGKLNLS</sequence>
<evidence type="ECO:0000313" key="2">
    <source>
        <dbReference type="EMBL" id="KAF2864221.1"/>
    </source>
</evidence>
<organism evidence="2 3">
    <name type="scientific">Piedraia hortae CBS 480.64</name>
    <dbReference type="NCBI Taxonomy" id="1314780"/>
    <lineage>
        <taxon>Eukaryota</taxon>
        <taxon>Fungi</taxon>
        <taxon>Dikarya</taxon>
        <taxon>Ascomycota</taxon>
        <taxon>Pezizomycotina</taxon>
        <taxon>Dothideomycetes</taxon>
        <taxon>Dothideomycetidae</taxon>
        <taxon>Capnodiales</taxon>
        <taxon>Piedraiaceae</taxon>
        <taxon>Piedraia</taxon>
    </lineage>
</organism>
<name>A0A6A7C9N3_9PEZI</name>
<evidence type="ECO:0000313" key="3">
    <source>
        <dbReference type="Proteomes" id="UP000799421"/>
    </source>
</evidence>
<gene>
    <name evidence="2" type="ORF">K470DRAFT_267692</name>
</gene>
<proteinExistence type="predicted"/>
<dbReference type="Proteomes" id="UP000799421">
    <property type="component" value="Unassembled WGS sequence"/>
</dbReference>
<evidence type="ECO:0000256" key="1">
    <source>
        <dbReference type="SAM" id="MobiDB-lite"/>
    </source>
</evidence>
<feature type="compositionally biased region" description="Polar residues" evidence="1">
    <location>
        <begin position="78"/>
        <end position="92"/>
    </location>
</feature>
<dbReference type="EMBL" id="MU005958">
    <property type="protein sequence ID" value="KAF2864221.1"/>
    <property type="molecule type" value="Genomic_DNA"/>
</dbReference>
<feature type="region of interest" description="Disordered" evidence="1">
    <location>
        <begin position="78"/>
        <end position="150"/>
    </location>
</feature>
<protein>
    <submittedName>
        <fullName evidence="2">Uncharacterized protein</fullName>
    </submittedName>
</protein>
<keyword evidence="3" id="KW-1185">Reference proteome</keyword>
<reference evidence="2" key="1">
    <citation type="journal article" date="2020" name="Stud. Mycol.">
        <title>101 Dothideomycetes genomes: a test case for predicting lifestyles and emergence of pathogens.</title>
        <authorList>
            <person name="Haridas S."/>
            <person name="Albert R."/>
            <person name="Binder M."/>
            <person name="Bloem J."/>
            <person name="Labutti K."/>
            <person name="Salamov A."/>
            <person name="Andreopoulos B."/>
            <person name="Baker S."/>
            <person name="Barry K."/>
            <person name="Bills G."/>
            <person name="Bluhm B."/>
            <person name="Cannon C."/>
            <person name="Castanera R."/>
            <person name="Culley D."/>
            <person name="Daum C."/>
            <person name="Ezra D."/>
            <person name="Gonzalez J."/>
            <person name="Henrissat B."/>
            <person name="Kuo A."/>
            <person name="Liang C."/>
            <person name="Lipzen A."/>
            <person name="Lutzoni F."/>
            <person name="Magnuson J."/>
            <person name="Mondo S."/>
            <person name="Nolan M."/>
            <person name="Ohm R."/>
            <person name="Pangilinan J."/>
            <person name="Park H.-J."/>
            <person name="Ramirez L."/>
            <person name="Alfaro M."/>
            <person name="Sun H."/>
            <person name="Tritt A."/>
            <person name="Yoshinaga Y."/>
            <person name="Zwiers L.-H."/>
            <person name="Turgeon B."/>
            <person name="Goodwin S."/>
            <person name="Spatafora J."/>
            <person name="Crous P."/>
            <person name="Grigoriev I."/>
        </authorList>
    </citation>
    <scope>NUCLEOTIDE SEQUENCE</scope>
    <source>
        <strain evidence="2">CBS 480.64</strain>
    </source>
</reference>